<sequence length="347" mass="37381">MRIGLVGFGVGGRVFHLPYIQAATEWELVGVVARSPQRIAEVAAALPDTPVFASLDTLIDAGVDAVVITTPPETRRELVLCALERGVHVVADKPFAPDADTARELIAAAQRADRTLTVFQNRRWDTDLVTLRGVLASGRLGEVWRADFALEQDDRSVLEQGPEGGLLRDLGAHVVDQLTQLFGPVEQVDAHLDWVGAGDARVDVGFVLGLHHVGGVFSTVSASKAARREDRRMIVIGREGSYESHMRDVQVEQLAAGLHPATAPEWGVEREDRWGVLAVGDGREPVPSARGDYTEFYRDLHAAIADGREPSVRLAEALHTVAVLDAARESAVRGEGTGLGEGVLPRA</sequence>
<feature type="domain" description="Gfo/Idh/MocA-like oxidoreductase N-terminal" evidence="4">
    <location>
        <begin position="1"/>
        <end position="118"/>
    </location>
</feature>
<name>A0ABY4FSY8_9MICO</name>
<dbReference type="PANTHER" id="PTHR43708:SF5">
    <property type="entry name" value="CONSERVED EXPRESSED OXIDOREDUCTASE (EUROFUNG)-RELATED"/>
    <property type="match status" value="1"/>
</dbReference>
<evidence type="ECO:0000256" key="3">
    <source>
        <dbReference type="ARBA" id="ARBA00023027"/>
    </source>
</evidence>
<accession>A0ABY4FSY8</accession>
<dbReference type="InterPro" id="IPR000683">
    <property type="entry name" value="Gfo/Idh/MocA-like_OxRdtase_N"/>
</dbReference>
<evidence type="ECO:0000313" key="6">
    <source>
        <dbReference type="EMBL" id="UOQ59289.1"/>
    </source>
</evidence>
<dbReference type="Pfam" id="PF01408">
    <property type="entry name" value="GFO_IDH_MocA"/>
    <property type="match status" value="1"/>
</dbReference>
<gene>
    <name evidence="6" type="ORF">MUN76_09480</name>
</gene>
<evidence type="ECO:0000256" key="1">
    <source>
        <dbReference type="ARBA" id="ARBA00010928"/>
    </source>
</evidence>
<keyword evidence="7" id="KW-1185">Reference proteome</keyword>
<dbReference type="Pfam" id="PF22725">
    <property type="entry name" value="GFO_IDH_MocA_C3"/>
    <property type="match status" value="1"/>
</dbReference>
<proteinExistence type="inferred from homology"/>
<keyword evidence="3" id="KW-0520">NAD</keyword>
<evidence type="ECO:0000313" key="7">
    <source>
        <dbReference type="Proteomes" id="UP000831775"/>
    </source>
</evidence>
<dbReference type="Gene3D" id="3.30.360.10">
    <property type="entry name" value="Dihydrodipicolinate Reductase, domain 2"/>
    <property type="match status" value="1"/>
</dbReference>
<dbReference type="InterPro" id="IPR036291">
    <property type="entry name" value="NAD(P)-bd_dom_sf"/>
</dbReference>
<evidence type="ECO:0000256" key="2">
    <source>
        <dbReference type="ARBA" id="ARBA00023002"/>
    </source>
</evidence>
<organism evidence="6 7">
    <name type="scientific">Leucobacter rhizosphaerae</name>
    <dbReference type="NCBI Taxonomy" id="2932245"/>
    <lineage>
        <taxon>Bacteria</taxon>
        <taxon>Bacillati</taxon>
        <taxon>Actinomycetota</taxon>
        <taxon>Actinomycetes</taxon>
        <taxon>Micrococcales</taxon>
        <taxon>Microbacteriaceae</taxon>
        <taxon>Leucobacter</taxon>
    </lineage>
</organism>
<dbReference type="EMBL" id="CP095043">
    <property type="protein sequence ID" value="UOQ59289.1"/>
    <property type="molecule type" value="Genomic_DNA"/>
</dbReference>
<dbReference type="SUPFAM" id="SSF51735">
    <property type="entry name" value="NAD(P)-binding Rossmann-fold domains"/>
    <property type="match status" value="1"/>
</dbReference>
<dbReference type="PANTHER" id="PTHR43708">
    <property type="entry name" value="CONSERVED EXPRESSED OXIDOREDUCTASE (EUROFUNG)"/>
    <property type="match status" value="1"/>
</dbReference>
<dbReference type="SUPFAM" id="SSF55347">
    <property type="entry name" value="Glyceraldehyde-3-phosphate dehydrogenase-like, C-terminal domain"/>
    <property type="match status" value="1"/>
</dbReference>
<comment type="similarity">
    <text evidence="1">Belongs to the Gfo/Idh/MocA family.</text>
</comment>
<evidence type="ECO:0000259" key="5">
    <source>
        <dbReference type="Pfam" id="PF22725"/>
    </source>
</evidence>
<dbReference type="Proteomes" id="UP000831775">
    <property type="component" value="Chromosome"/>
</dbReference>
<reference evidence="6 7" key="1">
    <citation type="submission" date="2022-04" db="EMBL/GenBank/DDBJ databases">
        <title>Leucobacter sp. isolated from rhizosphere of onion.</title>
        <authorList>
            <person name="Won M."/>
            <person name="Lee C.-M."/>
            <person name="Woen H.-Y."/>
            <person name="Kwon S.-W."/>
        </authorList>
    </citation>
    <scope>NUCLEOTIDE SEQUENCE [LARGE SCALE GENOMIC DNA]</scope>
    <source>
        <strain evidence="6 7">H25R-14</strain>
    </source>
</reference>
<evidence type="ECO:0000259" key="4">
    <source>
        <dbReference type="Pfam" id="PF01408"/>
    </source>
</evidence>
<protein>
    <submittedName>
        <fullName evidence="6">Gfo/Idh/MocA family oxidoreductase</fullName>
    </submittedName>
</protein>
<dbReference type="RefSeq" id="WP_244684211.1">
    <property type="nucleotide sequence ID" value="NZ_CP095043.1"/>
</dbReference>
<feature type="domain" description="GFO/IDH/MocA-like oxidoreductase" evidence="5">
    <location>
        <begin position="130"/>
        <end position="243"/>
    </location>
</feature>
<dbReference type="InterPro" id="IPR055170">
    <property type="entry name" value="GFO_IDH_MocA-like_dom"/>
</dbReference>
<keyword evidence="2" id="KW-0560">Oxidoreductase</keyword>
<dbReference type="Gene3D" id="3.40.50.720">
    <property type="entry name" value="NAD(P)-binding Rossmann-like Domain"/>
    <property type="match status" value="1"/>
</dbReference>
<dbReference type="InterPro" id="IPR051317">
    <property type="entry name" value="Gfo/Idh/MocA_oxidoreduct"/>
</dbReference>